<evidence type="ECO:0000259" key="6">
    <source>
        <dbReference type="SMART" id="SM00892"/>
    </source>
</evidence>
<feature type="domain" description="DNA/RNA non-specific endonuclease/pyrophosphatase/phosphodiesterase" evidence="6">
    <location>
        <begin position="237"/>
        <end position="448"/>
    </location>
</feature>
<dbReference type="InterPro" id="IPR044925">
    <property type="entry name" value="His-Me_finger_sf"/>
</dbReference>
<feature type="region of interest" description="Disordered" evidence="3">
    <location>
        <begin position="196"/>
        <end position="229"/>
    </location>
</feature>
<feature type="signal peptide" evidence="4">
    <location>
        <begin position="1"/>
        <end position="26"/>
    </location>
</feature>
<dbReference type="InterPro" id="IPR044929">
    <property type="entry name" value="DNA/RNA_non-sp_Endonuclease_sf"/>
</dbReference>
<accession>A0A7L5E5R0</accession>
<sequence>MKFKHLLFSPLMAALLLTSCSKEVTAPATQPVNLTVASRAVSGTKVITQTFDEGFESGSKTAYAAADVTLSSGSWNLNNALIGTSTSDPKVGSKSVRLTSTGTLGMNFNVTSGASTVTVRYAVYGSDGSSNFQLWVSSDSGSSYSQTGATVTASSSTLSTATFTVNQAGNLRFQLRKTTGGSNRINIDEFTINSYDNSSTGGGGSTGGSTTDNSNLLMGNPSGATTSTANSDNYLRDLTYFTQSYNRSKGEPNWTSWYVGASSLGSTDRSDNFRADTGLPSGWYEVSASSYSGSGFDRGHNCPSADRTSTTAANQATFLMSNMVPQAPNNNQQTWANLENYGRSLVTAGNEIYVIMGSYGQGGTGSNGGTTTTVDNGNVVVPSNIWKVIVVLANGNNDLSRVTSSTRVIAVNTPNINSINTDWKQYRCTVRSIEQATGYNLLSALPQSVQDAIETKVDNQ</sequence>
<evidence type="ECO:0000256" key="3">
    <source>
        <dbReference type="SAM" id="MobiDB-lite"/>
    </source>
</evidence>
<dbReference type="GO" id="GO:0004519">
    <property type="term" value="F:endonuclease activity"/>
    <property type="evidence" value="ECO:0007669"/>
    <property type="project" value="UniProtKB-KW"/>
</dbReference>
<dbReference type="Proteomes" id="UP000503278">
    <property type="component" value="Chromosome"/>
</dbReference>
<dbReference type="RefSeq" id="WP_169607348.1">
    <property type="nucleotide sequence ID" value="NZ_CP051682.1"/>
</dbReference>
<protein>
    <submittedName>
        <fullName evidence="7">DNA/RNA non-specific endonuclease</fullName>
    </submittedName>
</protein>
<dbReference type="SMART" id="SM00892">
    <property type="entry name" value="Endonuclease_NS"/>
    <property type="match status" value="1"/>
</dbReference>
<keyword evidence="4" id="KW-0732">Signal</keyword>
<keyword evidence="2" id="KW-0479">Metal-binding</keyword>
<dbReference type="EMBL" id="CP051682">
    <property type="protein sequence ID" value="QJD96193.1"/>
    <property type="molecule type" value="Genomic_DNA"/>
</dbReference>
<evidence type="ECO:0000256" key="1">
    <source>
        <dbReference type="PIRSR" id="PIRSR640255-1"/>
    </source>
</evidence>
<dbReference type="GO" id="GO:0046872">
    <property type="term" value="F:metal ion binding"/>
    <property type="evidence" value="ECO:0007669"/>
    <property type="project" value="UniProtKB-KW"/>
</dbReference>
<keyword evidence="7" id="KW-0255">Endonuclease</keyword>
<dbReference type="SMART" id="SM00477">
    <property type="entry name" value="NUC"/>
    <property type="match status" value="1"/>
</dbReference>
<evidence type="ECO:0000313" key="7">
    <source>
        <dbReference type="EMBL" id="QJD96193.1"/>
    </source>
</evidence>
<dbReference type="GO" id="GO:0016787">
    <property type="term" value="F:hydrolase activity"/>
    <property type="evidence" value="ECO:0007669"/>
    <property type="project" value="InterPro"/>
</dbReference>
<name>A0A7L5E5R0_9SPHI</name>
<dbReference type="PANTHER" id="PTHR13966">
    <property type="entry name" value="ENDONUCLEASE RELATED"/>
    <property type="match status" value="1"/>
</dbReference>
<dbReference type="PROSITE" id="PS51257">
    <property type="entry name" value="PROKAR_LIPOPROTEIN"/>
    <property type="match status" value="1"/>
</dbReference>
<feature type="chain" id="PRO_5029605448" evidence="4">
    <location>
        <begin position="27"/>
        <end position="460"/>
    </location>
</feature>
<feature type="active site" description="Proton acceptor" evidence="1">
    <location>
        <position position="300"/>
    </location>
</feature>
<dbReference type="Gene3D" id="2.60.120.260">
    <property type="entry name" value="Galactose-binding domain-like"/>
    <property type="match status" value="1"/>
</dbReference>
<dbReference type="InterPro" id="IPR020821">
    <property type="entry name" value="ENPP1-3/EXOG-like_nuc-like"/>
</dbReference>
<keyword evidence="8" id="KW-1185">Reference proteome</keyword>
<dbReference type="Gene3D" id="3.40.570.10">
    <property type="entry name" value="Extracellular Endonuclease, subunit A"/>
    <property type="match status" value="1"/>
</dbReference>
<organism evidence="7 8">
    <name type="scientific">Mucilaginibacter robiniae</name>
    <dbReference type="NCBI Taxonomy" id="2728022"/>
    <lineage>
        <taxon>Bacteria</taxon>
        <taxon>Pseudomonadati</taxon>
        <taxon>Bacteroidota</taxon>
        <taxon>Sphingobacteriia</taxon>
        <taxon>Sphingobacteriales</taxon>
        <taxon>Sphingobacteriaceae</taxon>
        <taxon>Mucilaginibacter</taxon>
    </lineage>
</organism>
<keyword evidence="7" id="KW-0378">Hydrolase</keyword>
<proteinExistence type="predicted"/>
<reference evidence="7 8" key="1">
    <citation type="submission" date="2020-04" db="EMBL/GenBank/DDBJ databases">
        <title>Genome sequencing of novel species.</title>
        <authorList>
            <person name="Heo J."/>
            <person name="Kim S.-J."/>
            <person name="Kim J.-S."/>
            <person name="Hong S.-B."/>
            <person name="Kwon S.-W."/>
        </authorList>
    </citation>
    <scope>NUCLEOTIDE SEQUENCE [LARGE SCALE GENOMIC DNA]</scope>
    <source>
        <strain evidence="7 8">F39-2</strain>
    </source>
</reference>
<feature type="binding site" evidence="2">
    <location>
        <position position="331"/>
    </location>
    <ligand>
        <name>Mg(2+)</name>
        <dbReference type="ChEBI" id="CHEBI:18420"/>
        <note>catalytic</note>
    </ligand>
</feature>
<dbReference type="KEGG" id="mrob:HH214_10105"/>
<evidence type="ECO:0000313" key="8">
    <source>
        <dbReference type="Proteomes" id="UP000503278"/>
    </source>
</evidence>
<gene>
    <name evidence="7" type="ORF">HH214_10105</name>
</gene>
<keyword evidence="7" id="KW-0540">Nuclease</keyword>
<dbReference type="CDD" id="cd00091">
    <property type="entry name" value="NUC"/>
    <property type="match status" value="1"/>
</dbReference>
<evidence type="ECO:0000259" key="5">
    <source>
        <dbReference type="SMART" id="SM00477"/>
    </source>
</evidence>
<dbReference type="Pfam" id="PF01223">
    <property type="entry name" value="Endonuclease_NS"/>
    <property type="match status" value="1"/>
</dbReference>
<feature type="domain" description="ENPP1-3/EXOG-like endonuclease/phosphodiesterase" evidence="5">
    <location>
        <begin position="238"/>
        <end position="448"/>
    </location>
</feature>
<dbReference type="SUPFAM" id="SSF54060">
    <property type="entry name" value="His-Me finger endonucleases"/>
    <property type="match status" value="1"/>
</dbReference>
<evidence type="ECO:0000256" key="2">
    <source>
        <dbReference type="PIRSR" id="PIRSR640255-2"/>
    </source>
</evidence>
<dbReference type="GO" id="GO:0003676">
    <property type="term" value="F:nucleic acid binding"/>
    <property type="evidence" value="ECO:0007669"/>
    <property type="project" value="InterPro"/>
</dbReference>
<dbReference type="InterPro" id="IPR040255">
    <property type="entry name" value="Non-specific_endonuclease"/>
</dbReference>
<dbReference type="InterPro" id="IPR001604">
    <property type="entry name" value="Endo_G_ENPP1-like_dom"/>
</dbReference>
<dbReference type="AlphaFoldDB" id="A0A7L5E5R0"/>
<evidence type="ECO:0000256" key="4">
    <source>
        <dbReference type="SAM" id="SignalP"/>
    </source>
</evidence>
<dbReference type="PANTHER" id="PTHR13966:SF5">
    <property type="entry name" value="ENDONUCLEASE G, MITOCHONDRIAL"/>
    <property type="match status" value="1"/>
</dbReference>